<dbReference type="EMBL" id="JARJCW010000002">
    <property type="protein sequence ID" value="KAJ7228790.1"/>
    <property type="molecule type" value="Genomic_DNA"/>
</dbReference>
<dbReference type="Pfam" id="PF05148">
    <property type="entry name" value="Methyltransf_8"/>
    <property type="match status" value="1"/>
</dbReference>
<evidence type="ECO:0000256" key="1">
    <source>
        <dbReference type="ARBA" id="ARBA00004604"/>
    </source>
</evidence>
<sequence>MPLNFDVPGWSMAIAPVQQPAPSNSKKRKRPADDRNSPEPFDLQKLVKKHGSVDAGGDETSAVLRVKELGKSLVKKTMDRKREKQRQKLEEKKKNISSPRALKQKHAESTSSSSSSSILHPAKRVKKVHEPADKPLPTIPEEADGPSAEPKARVGLTALQKGMKLSLDGARFRLLNESLYKTDSRQAHEMMQKDPKMFHEYHAGFRHQVQSWPTNPVQYYISVLSKYPAKTVIADLGCGDAAIARSLIPKGLNVISFDLVSDGVYVVEADICGRLPLPGSEPADGEKSHVQSQVVDVVVCALSLMGTNWPNSIREAWRILKHHGELKIAEVASRFTDVEEFIKVVSSVGFKLQSKSDSNTHFTLFEFMKVPCTGKEWAAVMAKGNVLKPCEYKRR</sequence>
<dbReference type="FunFam" id="1.10.10.2150:FF:000001">
    <property type="entry name" value="Ribosomal RNA-processing protein 8"/>
    <property type="match status" value="1"/>
</dbReference>
<organism evidence="11 12">
    <name type="scientific">Mycena pura</name>
    <dbReference type="NCBI Taxonomy" id="153505"/>
    <lineage>
        <taxon>Eukaryota</taxon>
        <taxon>Fungi</taxon>
        <taxon>Dikarya</taxon>
        <taxon>Basidiomycota</taxon>
        <taxon>Agaricomycotina</taxon>
        <taxon>Agaricomycetes</taxon>
        <taxon>Agaricomycetidae</taxon>
        <taxon>Agaricales</taxon>
        <taxon>Marasmiineae</taxon>
        <taxon>Mycenaceae</taxon>
        <taxon>Mycena</taxon>
    </lineage>
</organism>
<dbReference type="GO" id="GO:0005730">
    <property type="term" value="C:nucleolus"/>
    <property type="evidence" value="ECO:0007669"/>
    <property type="project" value="UniProtKB-SubCell"/>
</dbReference>
<comment type="subcellular location">
    <subcellularLocation>
        <location evidence="1 9">Nucleus</location>
        <location evidence="1 9">Nucleolus</location>
    </subcellularLocation>
</comment>
<dbReference type="Gene3D" id="1.10.10.2150">
    <property type="entry name" value="Ribosomal RNA-processing protein 8, N-terminal domain"/>
    <property type="match status" value="1"/>
</dbReference>
<protein>
    <recommendedName>
        <fullName evidence="8 9">Ribosomal RNA-processing protein 8</fullName>
        <ecNumber evidence="9">2.1.1.-</ecNumber>
    </recommendedName>
</protein>
<proteinExistence type="inferred from homology"/>
<dbReference type="GO" id="GO:0016433">
    <property type="term" value="F:rRNA (adenine) methyltransferase activity"/>
    <property type="evidence" value="ECO:0007669"/>
    <property type="project" value="TreeGrafter"/>
</dbReference>
<keyword evidence="12" id="KW-1185">Reference proteome</keyword>
<dbReference type="InterPro" id="IPR029063">
    <property type="entry name" value="SAM-dependent_MTases_sf"/>
</dbReference>
<dbReference type="PANTHER" id="PTHR12787:SF0">
    <property type="entry name" value="RIBOSOMAL RNA-PROCESSING PROTEIN 8"/>
    <property type="match status" value="1"/>
</dbReference>
<dbReference type="AlphaFoldDB" id="A0AAD6YTE6"/>
<evidence type="ECO:0000256" key="5">
    <source>
        <dbReference type="ARBA" id="ARBA00022679"/>
    </source>
</evidence>
<dbReference type="EC" id="2.1.1.-" evidence="9"/>
<name>A0AAD6YTE6_9AGAR</name>
<dbReference type="InterPro" id="IPR007823">
    <property type="entry name" value="RRP8"/>
</dbReference>
<dbReference type="InterPro" id="IPR042036">
    <property type="entry name" value="RRP8_N"/>
</dbReference>
<dbReference type="PANTHER" id="PTHR12787">
    <property type="entry name" value="RIBOSOMAL RNA-PROCESSING PROTEIN 8"/>
    <property type="match status" value="1"/>
</dbReference>
<keyword evidence="7 9" id="KW-0539">Nucleus</keyword>
<dbReference type="Gene3D" id="3.40.50.150">
    <property type="entry name" value="Vaccinia Virus protein VP39"/>
    <property type="match status" value="1"/>
</dbReference>
<evidence type="ECO:0000256" key="10">
    <source>
        <dbReference type="SAM" id="MobiDB-lite"/>
    </source>
</evidence>
<dbReference type="SUPFAM" id="SSF53335">
    <property type="entry name" value="S-adenosyl-L-methionine-dependent methyltransferases"/>
    <property type="match status" value="1"/>
</dbReference>
<evidence type="ECO:0000256" key="2">
    <source>
        <dbReference type="ARBA" id="ARBA00006301"/>
    </source>
</evidence>
<dbReference type="Proteomes" id="UP001219525">
    <property type="component" value="Unassembled WGS sequence"/>
</dbReference>
<reference evidence="11" key="1">
    <citation type="submission" date="2023-03" db="EMBL/GenBank/DDBJ databases">
        <title>Massive genome expansion in bonnet fungi (Mycena s.s.) driven by repeated elements and novel gene families across ecological guilds.</title>
        <authorList>
            <consortium name="Lawrence Berkeley National Laboratory"/>
            <person name="Harder C.B."/>
            <person name="Miyauchi S."/>
            <person name="Viragh M."/>
            <person name="Kuo A."/>
            <person name="Thoen E."/>
            <person name="Andreopoulos B."/>
            <person name="Lu D."/>
            <person name="Skrede I."/>
            <person name="Drula E."/>
            <person name="Henrissat B."/>
            <person name="Morin E."/>
            <person name="Kohler A."/>
            <person name="Barry K."/>
            <person name="LaButti K."/>
            <person name="Morin E."/>
            <person name="Salamov A."/>
            <person name="Lipzen A."/>
            <person name="Mereny Z."/>
            <person name="Hegedus B."/>
            <person name="Baldrian P."/>
            <person name="Stursova M."/>
            <person name="Weitz H."/>
            <person name="Taylor A."/>
            <person name="Grigoriev I.V."/>
            <person name="Nagy L.G."/>
            <person name="Martin F."/>
            <person name="Kauserud H."/>
        </authorList>
    </citation>
    <scope>NUCLEOTIDE SEQUENCE</scope>
    <source>
        <strain evidence="11">9144</strain>
    </source>
</reference>
<gene>
    <name evidence="11" type="ORF">GGX14DRAFT_415054</name>
</gene>
<feature type="region of interest" description="Disordered" evidence="10">
    <location>
        <begin position="1"/>
        <end position="150"/>
    </location>
</feature>
<keyword evidence="6 9" id="KW-0949">S-adenosyl-L-methionine</keyword>
<evidence type="ECO:0000256" key="7">
    <source>
        <dbReference type="ARBA" id="ARBA00023242"/>
    </source>
</evidence>
<evidence type="ECO:0000256" key="6">
    <source>
        <dbReference type="ARBA" id="ARBA00022691"/>
    </source>
</evidence>
<comment type="similarity">
    <text evidence="2 9">Belongs to the methyltransferase superfamily. RRP8 family.</text>
</comment>
<keyword evidence="3 9" id="KW-0698">rRNA processing</keyword>
<keyword evidence="5 9" id="KW-0808">Transferase</keyword>
<comment type="caution">
    <text evidence="11">The sequence shown here is derived from an EMBL/GenBank/DDBJ whole genome shotgun (WGS) entry which is preliminary data.</text>
</comment>
<evidence type="ECO:0000256" key="8">
    <source>
        <dbReference type="ARBA" id="ARBA00076672"/>
    </source>
</evidence>
<feature type="compositionally biased region" description="Basic and acidic residues" evidence="10">
    <location>
        <begin position="65"/>
        <end position="94"/>
    </location>
</feature>
<evidence type="ECO:0000313" key="12">
    <source>
        <dbReference type="Proteomes" id="UP001219525"/>
    </source>
</evidence>
<keyword evidence="4 9" id="KW-0489">Methyltransferase</keyword>
<evidence type="ECO:0000256" key="4">
    <source>
        <dbReference type="ARBA" id="ARBA00022603"/>
    </source>
</evidence>
<evidence type="ECO:0000313" key="11">
    <source>
        <dbReference type="EMBL" id="KAJ7228790.1"/>
    </source>
</evidence>
<evidence type="ECO:0000256" key="9">
    <source>
        <dbReference type="RuleBase" id="RU365074"/>
    </source>
</evidence>
<comment type="function">
    <text evidence="9">S-adenosyl-L-methionine-dependent methyltransferase that specifically methylates the N(1) position of adenine in helix 25.1 in 25S rRNA. Required both for ribosomal 40S and 60S subunits biogenesis. Required for efficient pre-rRNA cleavage at site A2.</text>
</comment>
<dbReference type="GO" id="GO:0042273">
    <property type="term" value="P:ribosomal large subunit biogenesis"/>
    <property type="evidence" value="ECO:0007669"/>
    <property type="project" value="TreeGrafter"/>
</dbReference>
<evidence type="ECO:0000256" key="3">
    <source>
        <dbReference type="ARBA" id="ARBA00022552"/>
    </source>
</evidence>
<accession>A0AAD6YTE6</accession>